<dbReference type="Pfam" id="PF07963">
    <property type="entry name" value="N_methyl"/>
    <property type="match status" value="1"/>
</dbReference>
<keyword evidence="14" id="KW-1185">Reference proteome</keyword>
<dbReference type="Pfam" id="PF12019">
    <property type="entry name" value="GspH"/>
    <property type="match status" value="1"/>
</dbReference>
<protein>
    <recommendedName>
        <fullName evidence="2">Type II secretion system protein H</fullName>
    </recommendedName>
    <alternativeName>
        <fullName evidence="10">General secretion pathway protein H</fullName>
    </alternativeName>
</protein>
<evidence type="ECO:0000256" key="7">
    <source>
        <dbReference type="ARBA" id="ARBA00022989"/>
    </source>
</evidence>
<sequence>MLAISRRRGFSLAELMVVIAVAAIVLGIAVSDLRGMLRHQQLKAALSDLFGAIDLTRSQAITRGERVFLVPGDDGWSSGWTVFVDQDGDGMPGDADELIAVHGALAEGIVVTSGFTSPRTPDYIAYNGGGRSCSHASSMAARWGTLSLTLDGQTRRIKINMLGRARACDPARDGASCTGPETP</sequence>
<evidence type="ECO:0000256" key="2">
    <source>
        <dbReference type="ARBA" id="ARBA00021549"/>
    </source>
</evidence>
<feature type="domain" description="General secretion pathway GspH" evidence="12">
    <location>
        <begin position="47"/>
        <end position="163"/>
    </location>
</feature>
<evidence type="ECO:0000313" key="14">
    <source>
        <dbReference type="Proteomes" id="UP000809349"/>
    </source>
</evidence>
<evidence type="ECO:0000256" key="10">
    <source>
        <dbReference type="ARBA" id="ARBA00030775"/>
    </source>
</evidence>
<comment type="similarity">
    <text evidence="9">Belongs to the GSP H family.</text>
</comment>
<dbReference type="SUPFAM" id="SSF54523">
    <property type="entry name" value="Pili subunits"/>
    <property type="match status" value="1"/>
</dbReference>
<keyword evidence="8 11" id="KW-0472">Membrane</keyword>
<reference evidence="13 14" key="1">
    <citation type="submission" date="2021-08" db="EMBL/GenBank/DDBJ databases">
        <title>Massilia sp. R798.</title>
        <authorList>
            <person name="Baek J.H."/>
            <person name="Jung H.S."/>
            <person name="Kim K.R."/>
            <person name="Jeon C.O."/>
        </authorList>
    </citation>
    <scope>NUCLEOTIDE SEQUENCE [LARGE SCALE GENOMIC DNA]</scope>
    <source>
        <strain evidence="13 14">R798</strain>
    </source>
</reference>
<evidence type="ECO:0000256" key="9">
    <source>
        <dbReference type="ARBA" id="ARBA00025772"/>
    </source>
</evidence>
<evidence type="ECO:0000256" key="3">
    <source>
        <dbReference type="ARBA" id="ARBA00022475"/>
    </source>
</evidence>
<keyword evidence="6 11" id="KW-0812">Transmembrane</keyword>
<evidence type="ECO:0000259" key="12">
    <source>
        <dbReference type="Pfam" id="PF12019"/>
    </source>
</evidence>
<keyword evidence="5" id="KW-0997">Cell inner membrane</keyword>
<feature type="transmembrane region" description="Helical" evidence="11">
    <location>
        <begin position="12"/>
        <end position="30"/>
    </location>
</feature>
<comment type="caution">
    <text evidence="13">The sequence shown here is derived from an EMBL/GenBank/DDBJ whole genome shotgun (WGS) entry which is preliminary data.</text>
</comment>
<dbReference type="InterPro" id="IPR022346">
    <property type="entry name" value="T2SS_GspH"/>
</dbReference>
<dbReference type="NCBIfam" id="TIGR02532">
    <property type="entry name" value="IV_pilin_GFxxxE"/>
    <property type="match status" value="1"/>
</dbReference>
<dbReference type="Proteomes" id="UP000809349">
    <property type="component" value="Unassembled WGS sequence"/>
</dbReference>
<evidence type="ECO:0000256" key="8">
    <source>
        <dbReference type="ARBA" id="ARBA00023136"/>
    </source>
</evidence>
<proteinExistence type="inferred from homology"/>
<comment type="subcellular location">
    <subcellularLocation>
        <location evidence="1">Cell inner membrane</location>
        <topology evidence="1">Single-pass membrane protein</topology>
    </subcellularLocation>
</comment>
<gene>
    <name evidence="13" type="ORF">I4X03_006810</name>
</gene>
<evidence type="ECO:0000256" key="4">
    <source>
        <dbReference type="ARBA" id="ARBA00022481"/>
    </source>
</evidence>
<keyword evidence="4" id="KW-0488">Methylation</keyword>
<evidence type="ECO:0000256" key="11">
    <source>
        <dbReference type="SAM" id="Phobius"/>
    </source>
</evidence>
<dbReference type="Gene3D" id="3.55.40.10">
    <property type="entry name" value="minor pseudopilin epsh domain"/>
    <property type="match status" value="1"/>
</dbReference>
<dbReference type="InterPro" id="IPR045584">
    <property type="entry name" value="Pilin-like"/>
</dbReference>
<dbReference type="RefSeq" id="WP_223467402.1">
    <property type="nucleotide sequence ID" value="NZ_JAFBIL020000002.1"/>
</dbReference>
<keyword evidence="3" id="KW-1003">Cell membrane</keyword>
<accession>A0ABS7SLP6</accession>
<organism evidence="13 14">
    <name type="scientific">Massilia soli</name>
    <dbReference type="NCBI Taxonomy" id="2792854"/>
    <lineage>
        <taxon>Bacteria</taxon>
        <taxon>Pseudomonadati</taxon>
        <taxon>Pseudomonadota</taxon>
        <taxon>Betaproteobacteria</taxon>
        <taxon>Burkholderiales</taxon>
        <taxon>Oxalobacteraceae</taxon>
        <taxon>Telluria group</taxon>
        <taxon>Massilia</taxon>
    </lineage>
</organism>
<evidence type="ECO:0000313" key="13">
    <source>
        <dbReference type="EMBL" id="MBZ2206967.1"/>
    </source>
</evidence>
<dbReference type="EMBL" id="JAFBIL020000002">
    <property type="protein sequence ID" value="MBZ2206967.1"/>
    <property type="molecule type" value="Genomic_DNA"/>
</dbReference>
<keyword evidence="7 11" id="KW-1133">Transmembrane helix</keyword>
<evidence type="ECO:0000256" key="5">
    <source>
        <dbReference type="ARBA" id="ARBA00022519"/>
    </source>
</evidence>
<name>A0ABS7SLP6_9BURK</name>
<evidence type="ECO:0000256" key="1">
    <source>
        <dbReference type="ARBA" id="ARBA00004377"/>
    </source>
</evidence>
<evidence type="ECO:0000256" key="6">
    <source>
        <dbReference type="ARBA" id="ARBA00022692"/>
    </source>
</evidence>
<dbReference type="InterPro" id="IPR012902">
    <property type="entry name" value="N_methyl_site"/>
</dbReference>